<feature type="domain" description="PAS" evidence="3">
    <location>
        <begin position="139"/>
        <end position="208"/>
    </location>
</feature>
<dbReference type="NCBIfam" id="TIGR00229">
    <property type="entry name" value="sensory_box"/>
    <property type="match status" value="1"/>
</dbReference>
<name>A0ABT0GSI1_9HYPH</name>
<sequence>MFETESDKTAEPRDTAVVVSYYAEAGKTLPVMPEGYQLERIDPNGPKGFSCSRICLLVVQNVEAFLQDNPSLLDGDRYVIAVVDAVLAGDRQMALLAAGADEVVSFKDRTQLALALMRATRFSRVREALRQRCHDIAVERDKLQAAIDNLPSPIFFKNRAGIYSGCNKAFEGFIGLPAAKVRGSSVYDVAPEELAKVYEEADEALMREGGVQIYDAEVRFATGEYRTVTFHKAVTRDAASGEVNGLAGAMLDITERKKLEEKLTRAAERDDLTEAYNRRRFFELATAAWERAQVPSRPLSVLVIDIDHFKQVNDRHGHACGDAALRHLVRLLDKVLAQPHIFARAGGEEFYCLLEDCAPDLALTIAEAIRDKVEATPHLHEGQDIPLRVSIGVATVGKGETVNQAIARADAALYRAKEAGRNRVCSD</sequence>
<dbReference type="EC" id="2.7.7.65" evidence="1"/>
<evidence type="ECO:0000259" key="3">
    <source>
        <dbReference type="PROSITE" id="PS50112"/>
    </source>
</evidence>
<dbReference type="SMART" id="SM00091">
    <property type="entry name" value="PAS"/>
    <property type="match status" value="1"/>
</dbReference>
<dbReference type="EMBL" id="JALNMJ010000004">
    <property type="protein sequence ID" value="MCK7612195.1"/>
    <property type="molecule type" value="Genomic_DNA"/>
</dbReference>
<protein>
    <recommendedName>
        <fullName evidence="1">diguanylate cyclase</fullName>
        <ecNumber evidence="1">2.7.7.65</ecNumber>
    </recommendedName>
</protein>
<dbReference type="PROSITE" id="PS50112">
    <property type="entry name" value="PAS"/>
    <property type="match status" value="1"/>
</dbReference>
<dbReference type="Proteomes" id="UP001431221">
    <property type="component" value="Unassembled WGS sequence"/>
</dbReference>
<dbReference type="Gene3D" id="3.30.450.20">
    <property type="entry name" value="PAS domain"/>
    <property type="match status" value="1"/>
</dbReference>
<dbReference type="InterPro" id="IPR029787">
    <property type="entry name" value="Nucleotide_cyclase"/>
</dbReference>
<feature type="domain" description="PAC" evidence="4">
    <location>
        <begin position="212"/>
        <end position="265"/>
    </location>
</feature>
<dbReference type="InterPro" id="IPR000014">
    <property type="entry name" value="PAS"/>
</dbReference>
<comment type="catalytic activity">
    <reaction evidence="2">
        <text>2 GTP = 3',3'-c-di-GMP + 2 diphosphate</text>
        <dbReference type="Rhea" id="RHEA:24898"/>
        <dbReference type="ChEBI" id="CHEBI:33019"/>
        <dbReference type="ChEBI" id="CHEBI:37565"/>
        <dbReference type="ChEBI" id="CHEBI:58805"/>
        <dbReference type="EC" id="2.7.7.65"/>
    </reaction>
</comment>
<dbReference type="CDD" id="cd01949">
    <property type="entry name" value="GGDEF"/>
    <property type="match status" value="1"/>
</dbReference>
<feature type="domain" description="GGDEF" evidence="5">
    <location>
        <begin position="297"/>
        <end position="427"/>
    </location>
</feature>
<dbReference type="NCBIfam" id="TIGR00254">
    <property type="entry name" value="GGDEF"/>
    <property type="match status" value="1"/>
</dbReference>
<dbReference type="PANTHER" id="PTHR45138">
    <property type="entry name" value="REGULATORY COMPONENTS OF SENSORY TRANSDUCTION SYSTEM"/>
    <property type="match status" value="1"/>
</dbReference>
<evidence type="ECO:0000313" key="6">
    <source>
        <dbReference type="EMBL" id="MCK7612195.1"/>
    </source>
</evidence>
<evidence type="ECO:0000256" key="1">
    <source>
        <dbReference type="ARBA" id="ARBA00012528"/>
    </source>
</evidence>
<dbReference type="Gene3D" id="3.30.70.270">
    <property type="match status" value="1"/>
</dbReference>
<dbReference type="InterPro" id="IPR000700">
    <property type="entry name" value="PAS-assoc_C"/>
</dbReference>
<keyword evidence="6" id="KW-0808">Transferase</keyword>
<dbReference type="SUPFAM" id="SSF55785">
    <property type="entry name" value="PYP-like sensor domain (PAS domain)"/>
    <property type="match status" value="1"/>
</dbReference>
<reference evidence="6" key="1">
    <citation type="submission" date="2022-04" db="EMBL/GenBank/DDBJ databases">
        <title>Roseibium sp. CAU 1639 isolated from mud.</title>
        <authorList>
            <person name="Kim W."/>
        </authorList>
    </citation>
    <scope>NUCLEOTIDE SEQUENCE</scope>
    <source>
        <strain evidence="6">CAU 1639</strain>
    </source>
</reference>
<dbReference type="PROSITE" id="PS50113">
    <property type="entry name" value="PAC"/>
    <property type="match status" value="1"/>
</dbReference>
<dbReference type="InterPro" id="IPR013656">
    <property type="entry name" value="PAS_4"/>
</dbReference>
<dbReference type="InterPro" id="IPR050469">
    <property type="entry name" value="Diguanylate_Cyclase"/>
</dbReference>
<dbReference type="SMART" id="SM00267">
    <property type="entry name" value="GGDEF"/>
    <property type="match status" value="1"/>
</dbReference>
<organism evidence="6 7">
    <name type="scientific">Roseibium sediminicola</name>
    <dbReference type="NCBI Taxonomy" id="2933272"/>
    <lineage>
        <taxon>Bacteria</taxon>
        <taxon>Pseudomonadati</taxon>
        <taxon>Pseudomonadota</taxon>
        <taxon>Alphaproteobacteria</taxon>
        <taxon>Hyphomicrobiales</taxon>
        <taxon>Stappiaceae</taxon>
        <taxon>Roseibium</taxon>
    </lineage>
</organism>
<dbReference type="CDD" id="cd00130">
    <property type="entry name" value="PAS"/>
    <property type="match status" value="1"/>
</dbReference>
<evidence type="ECO:0000259" key="5">
    <source>
        <dbReference type="PROSITE" id="PS50887"/>
    </source>
</evidence>
<dbReference type="RefSeq" id="WP_248153143.1">
    <property type="nucleotide sequence ID" value="NZ_JALNMJ010000004.1"/>
</dbReference>
<keyword evidence="6" id="KW-0548">Nucleotidyltransferase</keyword>
<dbReference type="InterPro" id="IPR035965">
    <property type="entry name" value="PAS-like_dom_sf"/>
</dbReference>
<evidence type="ECO:0000313" key="7">
    <source>
        <dbReference type="Proteomes" id="UP001431221"/>
    </source>
</evidence>
<dbReference type="PROSITE" id="PS50887">
    <property type="entry name" value="GGDEF"/>
    <property type="match status" value="1"/>
</dbReference>
<accession>A0ABT0GSI1</accession>
<dbReference type="SUPFAM" id="SSF55073">
    <property type="entry name" value="Nucleotide cyclase"/>
    <property type="match status" value="1"/>
</dbReference>
<gene>
    <name evidence="6" type="ORF">M0H32_08490</name>
</gene>
<dbReference type="GO" id="GO:0052621">
    <property type="term" value="F:diguanylate cyclase activity"/>
    <property type="evidence" value="ECO:0007669"/>
    <property type="project" value="UniProtKB-EC"/>
</dbReference>
<dbReference type="InterPro" id="IPR000160">
    <property type="entry name" value="GGDEF_dom"/>
</dbReference>
<dbReference type="PANTHER" id="PTHR45138:SF9">
    <property type="entry name" value="DIGUANYLATE CYCLASE DGCM-RELATED"/>
    <property type="match status" value="1"/>
</dbReference>
<evidence type="ECO:0000256" key="2">
    <source>
        <dbReference type="ARBA" id="ARBA00034247"/>
    </source>
</evidence>
<dbReference type="Pfam" id="PF00990">
    <property type="entry name" value="GGDEF"/>
    <property type="match status" value="1"/>
</dbReference>
<dbReference type="InterPro" id="IPR043128">
    <property type="entry name" value="Rev_trsase/Diguanyl_cyclase"/>
</dbReference>
<evidence type="ECO:0000259" key="4">
    <source>
        <dbReference type="PROSITE" id="PS50113"/>
    </source>
</evidence>
<dbReference type="Pfam" id="PF08448">
    <property type="entry name" value="PAS_4"/>
    <property type="match status" value="1"/>
</dbReference>
<proteinExistence type="predicted"/>
<keyword evidence="7" id="KW-1185">Reference proteome</keyword>
<comment type="caution">
    <text evidence="6">The sequence shown here is derived from an EMBL/GenBank/DDBJ whole genome shotgun (WGS) entry which is preliminary data.</text>
</comment>